<name>A0ABX2XC19_9FLAO</name>
<dbReference type="Gene3D" id="3.40.1580.10">
    <property type="entry name" value="SMI1/KNR4-like"/>
    <property type="match status" value="1"/>
</dbReference>
<dbReference type="InterPro" id="IPR037883">
    <property type="entry name" value="Knr4/Smi1-like_sf"/>
</dbReference>
<dbReference type="PANTHER" id="PTHR47432">
    <property type="entry name" value="CELL WALL ASSEMBLY REGULATOR SMI1"/>
    <property type="match status" value="1"/>
</dbReference>
<dbReference type="SUPFAM" id="SSF160631">
    <property type="entry name" value="SMI1/KNR4-like"/>
    <property type="match status" value="1"/>
</dbReference>
<evidence type="ECO:0000313" key="2">
    <source>
        <dbReference type="EMBL" id="OCB69236.1"/>
    </source>
</evidence>
<dbReference type="Pfam" id="PF09346">
    <property type="entry name" value="SMI1_KNR4"/>
    <property type="match status" value="1"/>
</dbReference>
<keyword evidence="3" id="KW-1185">Reference proteome</keyword>
<dbReference type="RefSeq" id="WP_065451522.1">
    <property type="nucleotide sequence ID" value="NZ_LVEN01000046.1"/>
</dbReference>
<evidence type="ECO:0000259" key="1">
    <source>
        <dbReference type="SMART" id="SM00860"/>
    </source>
</evidence>
<proteinExistence type="predicted"/>
<dbReference type="PANTHER" id="PTHR47432:SF1">
    <property type="entry name" value="CELL WALL ASSEMBLY REGULATOR SMI1"/>
    <property type="match status" value="1"/>
</dbReference>
<comment type="caution">
    <text evidence="2">The sequence shown here is derived from an EMBL/GenBank/DDBJ whole genome shotgun (WGS) entry which is preliminary data.</text>
</comment>
<evidence type="ECO:0000313" key="3">
    <source>
        <dbReference type="Proteomes" id="UP000093343"/>
    </source>
</evidence>
<sequence length="184" mass="21669">MNELIEKLDRQLAGLRPEYYQELKPSLSDLEIQNLEEQYKIRLPEDLKTLYKWKNGQNQNCYESFVNNSMFVSLEDALDTAAELTSMIGSDFEIENWWNENWIPVFHNGGGDYICLDCEGTFTKNPGQLIEFWHADEDRNVIASSLEVFISQIVKYYEETNPQDFDEYFEIENADNYPQVFTVE</sequence>
<dbReference type="InterPro" id="IPR018958">
    <property type="entry name" value="Knr4/Smi1-like_dom"/>
</dbReference>
<reference evidence="3" key="1">
    <citation type="submission" date="2016-03" db="EMBL/GenBank/DDBJ databases">
        <title>Draft genome sequence of Paenibacillus glacialis DSM 22343.</title>
        <authorList>
            <person name="Shin S.-K."/>
            <person name="Yi H."/>
        </authorList>
    </citation>
    <scope>NUCLEOTIDE SEQUENCE [LARGE SCALE GENOMIC DNA]</scope>
    <source>
        <strain evidence="3">CCUG 60099</strain>
    </source>
</reference>
<protein>
    <submittedName>
        <fullName evidence="2">Benzoate transporter</fullName>
    </submittedName>
</protein>
<gene>
    <name evidence="2" type="ORF">FLP_21280</name>
</gene>
<organism evidence="2 3">
    <name type="scientific">Flavobacterium piscis</name>
    <dbReference type="NCBI Taxonomy" id="1114874"/>
    <lineage>
        <taxon>Bacteria</taxon>
        <taxon>Pseudomonadati</taxon>
        <taxon>Bacteroidota</taxon>
        <taxon>Flavobacteriia</taxon>
        <taxon>Flavobacteriales</taxon>
        <taxon>Flavobacteriaceae</taxon>
        <taxon>Flavobacterium</taxon>
    </lineage>
</organism>
<accession>A0ABX2XC19</accession>
<dbReference type="SMART" id="SM00860">
    <property type="entry name" value="SMI1_KNR4"/>
    <property type="match status" value="1"/>
</dbReference>
<dbReference type="InterPro" id="IPR051873">
    <property type="entry name" value="KNR4/SMI1_regulator"/>
</dbReference>
<dbReference type="Proteomes" id="UP000093343">
    <property type="component" value="Unassembled WGS sequence"/>
</dbReference>
<dbReference type="EMBL" id="LVEN01000046">
    <property type="protein sequence ID" value="OCB69236.1"/>
    <property type="molecule type" value="Genomic_DNA"/>
</dbReference>
<feature type="domain" description="Knr4/Smi1-like" evidence="1">
    <location>
        <begin position="26"/>
        <end position="171"/>
    </location>
</feature>